<reference evidence="2" key="1">
    <citation type="submission" date="2013-07" db="EMBL/GenBank/DDBJ databases">
        <title>Sub-species coevolution in mutualistic symbiosis.</title>
        <authorList>
            <person name="Murfin K."/>
            <person name="Klassen J."/>
            <person name="Lee M."/>
            <person name="Forst S."/>
            <person name="Stock P."/>
            <person name="Goodrich-Blair H."/>
        </authorList>
    </citation>
    <scope>NUCLEOTIDE SEQUENCE [LARGE SCALE GENOMIC DNA]</scope>
    <source>
        <strain evidence="2">Kraussei Quebec</strain>
    </source>
</reference>
<evidence type="ECO:0000259" key="1">
    <source>
        <dbReference type="Pfam" id="PF03235"/>
    </source>
</evidence>
<evidence type="ECO:0000313" key="3">
    <source>
        <dbReference type="Proteomes" id="UP000028500"/>
    </source>
</evidence>
<dbReference type="EMBL" id="CBSY010000148">
    <property type="protein sequence ID" value="CDH19761.1"/>
    <property type="molecule type" value="Genomic_DNA"/>
</dbReference>
<sequence length="360" mass="42389">MTLKFQLADLQRKAKERTVRTQNIEYDLETLVKKIDRKTIKLNPDYQRRHRWTVEASSRLIESLILNIPIPYVYISLDIDVDDEISDEDEQYRYSVIDGQQRITAIYEFMKGKYPLSGLEVLSPLNDAFYSDLPAFLIRRLEERTIKCLRIDSTIDPQVKYDIFERLNTGALKLESQELRNAIYRGPFKDLLIELCSNSDFKNTTNLSNKKIAKMDDQEIILRFFSLHYNNGYTDYKSGFKKFLNDKMEFFNGLGENELKDMKHRFEETFKRIANSKVDMPFSNWSIDNTKDKIKKKSSFNVAVYDTVCRIYYLGNEKFTRESLTSFLFGDPSYVEACSGSYNDVSKLRTRMTKATELYK</sequence>
<organism evidence="2 3">
    <name type="scientific">Xenorhabdus bovienii str. kraussei Quebec</name>
    <dbReference type="NCBI Taxonomy" id="1398203"/>
    <lineage>
        <taxon>Bacteria</taxon>
        <taxon>Pseudomonadati</taxon>
        <taxon>Pseudomonadota</taxon>
        <taxon>Gammaproteobacteria</taxon>
        <taxon>Enterobacterales</taxon>
        <taxon>Morganellaceae</taxon>
        <taxon>Xenorhabdus</taxon>
    </lineage>
</organism>
<accession>A0A077PGF1</accession>
<dbReference type="Proteomes" id="UP000028500">
    <property type="component" value="Unassembled WGS sequence"/>
</dbReference>
<name>A0A077PGF1_XENBV</name>
<protein>
    <recommendedName>
        <fullName evidence="1">GmrSD restriction endonucleases N-terminal domain-containing protein</fullName>
    </recommendedName>
</protein>
<dbReference type="Pfam" id="PF03235">
    <property type="entry name" value="GmrSD_N"/>
    <property type="match status" value="1"/>
</dbReference>
<dbReference type="AlphaFoldDB" id="A0A077PGF1"/>
<gene>
    <name evidence="2" type="ORF">XBKQ1_2310001</name>
</gene>
<dbReference type="RefSeq" id="WP_038248375.1">
    <property type="nucleotide sequence ID" value="NZ_CAWLZI010000216.1"/>
</dbReference>
<evidence type="ECO:0000313" key="2">
    <source>
        <dbReference type="EMBL" id="CDH19761.1"/>
    </source>
</evidence>
<feature type="domain" description="GmrSD restriction endonucleases N-terminal" evidence="1">
    <location>
        <begin position="28"/>
        <end position="184"/>
    </location>
</feature>
<proteinExistence type="predicted"/>
<dbReference type="HOGENOM" id="CLU_038557_2_1_6"/>
<dbReference type="OrthoDB" id="7802453at2"/>
<keyword evidence="3" id="KW-1185">Reference proteome</keyword>
<comment type="caution">
    <text evidence="2">The sequence shown here is derived from an EMBL/GenBank/DDBJ whole genome shotgun (WGS) entry which is preliminary data.</text>
</comment>
<dbReference type="PANTHER" id="PTHR39639:SF1">
    <property type="entry name" value="DUF262 DOMAIN-CONTAINING PROTEIN"/>
    <property type="match status" value="1"/>
</dbReference>
<dbReference type="InterPro" id="IPR004919">
    <property type="entry name" value="GmrSD_N"/>
</dbReference>
<dbReference type="PANTHER" id="PTHR39639">
    <property type="entry name" value="CHROMOSOME 16, WHOLE GENOME SHOTGUN SEQUENCE"/>
    <property type="match status" value="1"/>
</dbReference>